<evidence type="ECO:0008006" key="4">
    <source>
        <dbReference type="Google" id="ProtNLM"/>
    </source>
</evidence>
<evidence type="ECO:0000313" key="3">
    <source>
        <dbReference type="Proteomes" id="UP000006339"/>
    </source>
</evidence>
<dbReference type="Proteomes" id="UP000006339">
    <property type="component" value="Unassembled WGS sequence"/>
</dbReference>
<dbReference type="AlphaFoldDB" id="A0A828Y498"/>
<accession>A0A828Y498</accession>
<comment type="caution">
    <text evidence="2">The sequence shown here is derived from an EMBL/GenBank/DDBJ whole genome shotgun (WGS) entry which is preliminary data.</text>
</comment>
<name>A0A828Y498_9LEPT</name>
<proteinExistence type="predicted"/>
<sequence length="89" mass="10133">MKKNLILFFFLAIVLSTLVQCSTVHFAKVSVFDKDKIVLHRNFCPTQGCGGSFDDYIDDYICVVEKNGDLTCNDVNEKYKNPSIIKEAY</sequence>
<feature type="chain" id="PRO_5032933821" description="Lipoprotein" evidence="1">
    <location>
        <begin position="28"/>
        <end position="89"/>
    </location>
</feature>
<keyword evidence="3" id="KW-1185">Reference proteome</keyword>
<reference evidence="2" key="1">
    <citation type="submission" date="2012-10" db="EMBL/GenBank/DDBJ databases">
        <authorList>
            <person name="Harkins D.M."/>
            <person name="Durkin A.S."/>
            <person name="Brinkac L.M."/>
            <person name="Selengut J.D."/>
            <person name="Sanka R."/>
            <person name="DePew J."/>
            <person name="Purushe J."/>
            <person name="Picardeau M."/>
            <person name="Werts C."/>
            <person name="Goarant C."/>
            <person name="Vinetz J.M."/>
            <person name="Sutton G.G."/>
            <person name="Nelson W.C."/>
            <person name="Fouts D.E."/>
        </authorList>
    </citation>
    <scope>NUCLEOTIDE SEQUENCE [LARGE SCALE GENOMIC DNA]</scope>
    <source>
        <strain evidence="2">200802841</strain>
    </source>
</reference>
<gene>
    <name evidence="2" type="ORF">LEP1GSC131_1370</name>
</gene>
<protein>
    <recommendedName>
        <fullName evidence="4">Lipoprotein</fullName>
    </recommendedName>
</protein>
<evidence type="ECO:0000313" key="2">
    <source>
        <dbReference type="EMBL" id="EKO51831.1"/>
    </source>
</evidence>
<organism evidence="2 3">
    <name type="scientific">Leptospira kirschneri str. 200802841</name>
    <dbReference type="NCBI Taxonomy" id="1193047"/>
    <lineage>
        <taxon>Bacteria</taxon>
        <taxon>Pseudomonadati</taxon>
        <taxon>Spirochaetota</taxon>
        <taxon>Spirochaetia</taxon>
        <taxon>Leptospirales</taxon>
        <taxon>Leptospiraceae</taxon>
        <taxon>Leptospira</taxon>
    </lineage>
</organism>
<dbReference type="EMBL" id="AKWH02000032">
    <property type="protein sequence ID" value="EKO51831.1"/>
    <property type="molecule type" value="Genomic_DNA"/>
</dbReference>
<dbReference type="RefSeq" id="WP_004753134.1">
    <property type="nucleotide sequence ID" value="NZ_AKWH02000032.1"/>
</dbReference>
<feature type="signal peptide" evidence="1">
    <location>
        <begin position="1"/>
        <end position="27"/>
    </location>
</feature>
<evidence type="ECO:0000256" key="1">
    <source>
        <dbReference type="SAM" id="SignalP"/>
    </source>
</evidence>
<keyword evidence="1" id="KW-0732">Signal</keyword>